<keyword evidence="2" id="KW-1185">Reference proteome</keyword>
<dbReference type="EMBL" id="JAYDYW010000013">
    <property type="protein sequence ID" value="MEE1675524.1"/>
    <property type="molecule type" value="Genomic_DNA"/>
</dbReference>
<accession>A0ABU7G7Z4</accession>
<name>A0ABU7G7Z4_9ALTE</name>
<reference evidence="2" key="1">
    <citation type="submission" date="2023-07" db="EMBL/GenBank/DDBJ databases">
        <title>Draft genome sequence of Agarivorans aestuarii strain ZMCS4, a CAZymes producing bacteria isolated from the marine brown algae Clodostephus spongiosus.</title>
        <authorList>
            <person name="Lorente B."/>
            <person name="Cabral C."/>
            <person name="Frias J."/>
            <person name="Faria J."/>
            <person name="Toubarro D."/>
        </authorList>
    </citation>
    <scope>NUCLEOTIDE SEQUENCE [LARGE SCALE GENOMIC DNA]</scope>
    <source>
        <strain evidence="2">ZMCS4</strain>
    </source>
</reference>
<sequence>MFNLYQNTIFMANTDFKYQELAVITASNPNGVTRTRRFNHWLDCHFISFLQRHQFRHFWVFAGSRDLNHYEYSAIVDCSLNDAQHIAKAFRQKAFYWLDDECYLYDTKRLASAHSSLGEISPRWFNNPWAYNKMIEDYHYARSTAGTVRPISSAS</sequence>
<dbReference type="RefSeq" id="WP_329776389.1">
    <property type="nucleotide sequence ID" value="NZ_JAYDYW010000013.1"/>
</dbReference>
<evidence type="ECO:0000313" key="2">
    <source>
        <dbReference type="Proteomes" id="UP001310248"/>
    </source>
</evidence>
<gene>
    <name evidence="1" type="ORF">SNR37_000850</name>
</gene>
<protein>
    <submittedName>
        <fullName evidence="1">DUF3293 domain-containing protein</fullName>
    </submittedName>
</protein>
<reference evidence="1 2" key="2">
    <citation type="submission" date="2023-12" db="EMBL/GenBank/DDBJ databases">
        <authorList>
            <consortium name="Cladostephus spongiosus"/>
            <person name="Lorente B."/>
            <person name="Cabral C."/>
            <person name="Frias J."/>
            <person name="Faria J."/>
            <person name="Toubarro D."/>
        </authorList>
    </citation>
    <scope>NUCLEOTIDE SEQUENCE [LARGE SCALE GENOMIC DNA]</scope>
    <source>
        <strain evidence="1 2">ZMCS4</strain>
    </source>
</reference>
<dbReference type="Pfam" id="PF11697">
    <property type="entry name" value="DUF3293"/>
    <property type="match status" value="1"/>
</dbReference>
<dbReference type="InterPro" id="IPR021710">
    <property type="entry name" value="DUF3293"/>
</dbReference>
<dbReference type="Proteomes" id="UP001310248">
    <property type="component" value="Unassembled WGS sequence"/>
</dbReference>
<evidence type="ECO:0000313" key="1">
    <source>
        <dbReference type="EMBL" id="MEE1675524.1"/>
    </source>
</evidence>
<organism evidence="1 2">
    <name type="scientific">Agarivorans aestuarii</name>
    <dbReference type="NCBI Taxonomy" id="1563703"/>
    <lineage>
        <taxon>Bacteria</taxon>
        <taxon>Pseudomonadati</taxon>
        <taxon>Pseudomonadota</taxon>
        <taxon>Gammaproteobacteria</taxon>
        <taxon>Alteromonadales</taxon>
        <taxon>Alteromonadaceae</taxon>
        <taxon>Agarivorans</taxon>
    </lineage>
</organism>
<proteinExistence type="predicted"/>
<comment type="caution">
    <text evidence="1">The sequence shown here is derived from an EMBL/GenBank/DDBJ whole genome shotgun (WGS) entry which is preliminary data.</text>
</comment>